<sequence>MSNTIELSKYDAALISINNVPNNPAISGIAGLIINYYSSPPNRRTEIIQQALNYGKEGTKFLLSILNDKQETPEVKDVVYGLLFKCGGLISSLNNNKTLITDTSHTSQGSSLKADEPTVNIYTKLNKLLKDKNWKQADLETEKIMLIVAKRTEQGYLQLQDIENFPCFDLHIIDQLWLEHSGGKFGFSVQRRIYQSLGGGKNYDLLIWRAFGDQVGWRREGKWLDYSHINFAITAPVGHLPLWGDVDDGL</sequence>
<dbReference type="GO" id="GO:0046906">
    <property type="term" value="F:tetrapyrrole binding"/>
    <property type="evidence" value="ECO:0007669"/>
    <property type="project" value="TreeGrafter"/>
</dbReference>
<accession>A0A7H0F1Y3</accession>
<dbReference type="InterPro" id="IPR037215">
    <property type="entry name" value="GUN4-like_sf"/>
</dbReference>
<proteinExistence type="predicted"/>
<dbReference type="KEGG" id="ccur:IAR63_02915"/>
<dbReference type="Gene3D" id="1.10.10.1770">
    <property type="entry name" value="Gun4-like"/>
    <property type="match status" value="1"/>
</dbReference>
<feature type="domain" description="GUN4-like" evidence="1">
    <location>
        <begin position="121"/>
        <end position="244"/>
    </location>
</feature>
<evidence type="ECO:0000259" key="1">
    <source>
        <dbReference type="Pfam" id="PF05419"/>
    </source>
</evidence>
<evidence type="ECO:0000313" key="2">
    <source>
        <dbReference type="EMBL" id="QNP30049.1"/>
    </source>
</evidence>
<dbReference type="RefSeq" id="WP_187706523.1">
    <property type="nucleotide sequence ID" value="NZ_CP060822.1"/>
</dbReference>
<organism evidence="2 3">
    <name type="scientific">Cylindrospermopsis curvispora GIHE-G1</name>
    <dbReference type="NCBI Taxonomy" id="2666332"/>
    <lineage>
        <taxon>Bacteria</taxon>
        <taxon>Bacillati</taxon>
        <taxon>Cyanobacteriota</taxon>
        <taxon>Cyanophyceae</taxon>
        <taxon>Nostocales</taxon>
        <taxon>Aphanizomenonaceae</taxon>
        <taxon>Cylindrospermopsis</taxon>
    </lineage>
</organism>
<dbReference type="Gene3D" id="1.25.40.620">
    <property type="match status" value="1"/>
</dbReference>
<dbReference type="PANTHER" id="PTHR34800">
    <property type="entry name" value="TETRAPYRROLE-BINDING PROTEIN, CHLOROPLASTIC"/>
    <property type="match status" value="1"/>
</dbReference>
<dbReference type="CDD" id="cd16383">
    <property type="entry name" value="GUN4"/>
    <property type="match status" value="1"/>
</dbReference>
<dbReference type="Proteomes" id="UP000516013">
    <property type="component" value="Chromosome"/>
</dbReference>
<dbReference type="AlphaFoldDB" id="A0A7H0F1Y3"/>
<keyword evidence="3" id="KW-1185">Reference proteome</keyword>
<name>A0A7H0F1Y3_9CYAN</name>
<dbReference type="Pfam" id="PF05419">
    <property type="entry name" value="GUN4"/>
    <property type="match status" value="1"/>
</dbReference>
<dbReference type="SUPFAM" id="SSF140869">
    <property type="entry name" value="GUN4-like"/>
    <property type="match status" value="1"/>
</dbReference>
<reference evidence="2 3" key="1">
    <citation type="submission" date="2020-08" db="EMBL/GenBank/DDBJ databases">
        <title>Complete genome sequence of Raphidiopsis curvispora isolated from drinking water reservoir in South Korea.</title>
        <authorList>
            <person name="Jeong J."/>
        </authorList>
    </citation>
    <scope>NUCLEOTIDE SEQUENCE [LARGE SCALE GENOMIC DNA]</scope>
    <source>
        <strain evidence="2 3">GIHE-G1</strain>
    </source>
</reference>
<dbReference type="PANTHER" id="PTHR34800:SF1">
    <property type="entry name" value="TETRAPYRROLE-BINDING PROTEIN, CHLOROPLASTIC"/>
    <property type="match status" value="1"/>
</dbReference>
<dbReference type="InterPro" id="IPR008629">
    <property type="entry name" value="GUN4-like"/>
</dbReference>
<gene>
    <name evidence="2" type="ORF">IAR63_02915</name>
</gene>
<dbReference type="EMBL" id="CP060822">
    <property type="protein sequence ID" value="QNP30049.1"/>
    <property type="molecule type" value="Genomic_DNA"/>
</dbReference>
<protein>
    <submittedName>
        <fullName evidence="2">GUN4 domain-containing protein</fullName>
    </submittedName>
</protein>
<evidence type="ECO:0000313" key="3">
    <source>
        <dbReference type="Proteomes" id="UP000516013"/>
    </source>
</evidence>